<feature type="domain" description="Flagellar hook protein FlgE/F/G-like D1" evidence="10">
    <location>
        <begin position="89"/>
        <end position="163"/>
    </location>
</feature>
<comment type="function">
    <text evidence="5">A flexible structure which links the flagellar filament to the drive apparatus in the basal body.</text>
</comment>
<protein>
    <recommendedName>
        <fullName evidence="3 5">Flagellar hook protein FlgE</fullName>
    </recommendedName>
</protein>
<dbReference type="KEGG" id="rgi:RGI145_04385"/>
<dbReference type="GO" id="GO:0009425">
    <property type="term" value="C:bacterial-type flagellum basal body"/>
    <property type="evidence" value="ECO:0007669"/>
    <property type="project" value="UniProtKB-SubCell"/>
</dbReference>
<dbReference type="GO" id="GO:0005829">
    <property type="term" value="C:cytosol"/>
    <property type="evidence" value="ECO:0007669"/>
    <property type="project" value="TreeGrafter"/>
</dbReference>
<dbReference type="AlphaFoldDB" id="A0A1L7ACD8"/>
<accession>A0A1L7ACD8</accession>
<dbReference type="Pfam" id="PF06429">
    <property type="entry name" value="Flg_bbr_C"/>
    <property type="match status" value="1"/>
</dbReference>
<evidence type="ECO:0000256" key="1">
    <source>
        <dbReference type="ARBA" id="ARBA00004117"/>
    </source>
</evidence>
<evidence type="ECO:0000259" key="10">
    <source>
        <dbReference type="Pfam" id="PF22692"/>
    </source>
</evidence>
<dbReference type="PANTHER" id="PTHR30435:SF1">
    <property type="entry name" value="FLAGELLAR HOOK PROTEIN FLGE"/>
    <property type="match status" value="1"/>
</dbReference>
<evidence type="ECO:0000256" key="2">
    <source>
        <dbReference type="ARBA" id="ARBA00009677"/>
    </source>
</evidence>
<gene>
    <name evidence="11" type="ORF">RGI145_04385</name>
</gene>
<dbReference type="GO" id="GO:0009424">
    <property type="term" value="C:bacterial-type flagellum hook"/>
    <property type="evidence" value="ECO:0007669"/>
    <property type="project" value="TreeGrafter"/>
</dbReference>
<dbReference type="PANTHER" id="PTHR30435">
    <property type="entry name" value="FLAGELLAR PROTEIN"/>
    <property type="match status" value="1"/>
</dbReference>
<dbReference type="InterPro" id="IPR001444">
    <property type="entry name" value="Flag_bb_rod_N"/>
</dbReference>
<dbReference type="InterPro" id="IPR010930">
    <property type="entry name" value="Flg_bb/hook_C_dom"/>
</dbReference>
<feature type="domain" description="Flagellar hook protein FlgE D2" evidence="9">
    <location>
        <begin position="180"/>
        <end position="313"/>
    </location>
</feature>
<dbReference type="SUPFAM" id="SSF117143">
    <property type="entry name" value="Flagellar hook protein flgE"/>
    <property type="match status" value="1"/>
</dbReference>
<organism evidence="11 12">
    <name type="scientific">Roseomonas gilardii</name>
    <dbReference type="NCBI Taxonomy" id="257708"/>
    <lineage>
        <taxon>Bacteria</taxon>
        <taxon>Pseudomonadati</taxon>
        <taxon>Pseudomonadota</taxon>
        <taxon>Alphaproteobacteria</taxon>
        <taxon>Acetobacterales</taxon>
        <taxon>Roseomonadaceae</taxon>
        <taxon>Roseomonas</taxon>
    </lineage>
</organism>
<keyword evidence="6" id="KW-0732">Signal</keyword>
<dbReference type="Pfam" id="PF07559">
    <property type="entry name" value="FlgE_D2"/>
    <property type="match status" value="1"/>
</dbReference>
<evidence type="ECO:0000256" key="3">
    <source>
        <dbReference type="ARBA" id="ARBA00019015"/>
    </source>
</evidence>
<reference evidence="11 12" key="1">
    <citation type="submission" date="2016-05" db="EMBL/GenBank/DDBJ databases">
        <title>Complete Genome and Methylome Analysis of Psychrotrophic Bacterial Isolates from Antarctic Lake Untersee.</title>
        <authorList>
            <person name="Fomenkov A."/>
            <person name="Akimov V.N."/>
            <person name="Vasilyeva L.V."/>
            <person name="Andersen D."/>
            <person name="Vincze T."/>
            <person name="Roberts R.J."/>
        </authorList>
    </citation>
    <scope>NUCLEOTIDE SEQUENCE [LARGE SCALE GENOMIC DNA]</scope>
    <source>
        <strain evidence="11 12">U14-5</strain>
    </source>
</reference>
<evidence type="ECO:0000313" key="12">
    <source>
        <dbReference type="Proteomes" id="UP000185494"/>
    </source>
</evidence>
<keyword evidence="4 5" id="KW-0975">Bacterial flagellum</keyword>
<evidence type="ECO:0000259" key="9">
    <source>
        <dbReference type="Pfam" id="PF07559"/>
    </source>
</evidence>
<feature type="chain" id="PRO_5012611621" description="Flagellar hook protein FlgE" evidence="6">
    <location>
        <begin position="21"/>
        <end position="434"/>
    </location>
</feature>
<dbReference type="InterPro" id="IPR053967">
    <property type="entry name" value="LlgE_F_G-like_D1"/>
</dbReference>
<dbReference type="RefSeq" id="WP_075797399.1">
    <property type="nucleotide sequence ID" value="NZ_CP015583.1"/>
</dbReference>
<dbReference type="Pfam" id="PF00460">
    <property type="entry name" value="Flg_bb_rod"/>
    <property type="match status" value="1"/>
</dbReference>
<dbReference type="STRING" id="257708.RGI145_04385"/>
<proteinExistence type="inferred from homology"/>
<dbReference type="NCBIfam" id="TIGR03506">
    <property type="entry name" value="FlgEFG_subfam"/>
    <property type="match status" value="1"/>
</dbReference>
<dbReference type="EMBL" id="CP015583">
    <property type="protein sequence ID" value="APT56454.1"/>
    <property type="molecule type" value="Genomic_DNA"/>
</dbReference>
<dbReference type="GO" id="GO:0071978">
    <property type="term" value="P:bacterial-type flagellum-dependent swarming motility"/>
    <property type="evidence" value="ECO:0007669"/>
    <property type="project" value="TreeGrafter"/>
</dbReference>
<feature type="signal peptide" evidence="6">
    <location>
        <begin position="1"/>
        <end position="20"/>
    </location>
</feature>
<dbReference type="NCBIfam" id="NF004242">
    <property type="entry name" value="PRK05682.2-1"/>
    <property type="match status" value="1"/>
</dbReference>
<sequence length="434" mass="44994">MSLYGSMFTAISGLSAQSSALSNVANNIANSQTTGYKRVDTSFSDYVTATSVPTASGVPISSSTVLASGSATNSVQGSIQQTDNALDLAVSGQGFFSVSSPISGTTADNMSFDPRSFYTRAGDFSLNKQGYLVNSQGYYLNGWSVDGSGAVNRTEISAIRVDQGVFDPVATSDISLSANLPNDAETGDVVNTQFQVYDKLGTQHSLAVAFTKTGDNSWSMAVTNPDGTAGSTSLGSVTLNFTEGKLSSFSDATGSLSGNSGAAGEAASVSLDGIDFGQGAQAIQFGMGSFQRSDGMTQFTGTEYTVRDLSQNGMPPGSFSSVSINESGDVSLNYDNGESKVIARVPIVTFSDPDKLQAVNGQAYLRTPASGDARASDPNSSGAGSLVTKALEQSNVDIASEFSKMILAQRAYSANTKIVTKTDEMLQDTLNMAR</sequence>
<comment type="subcellular location">
    <subcellularLocation>
        <location evidence="1 5">Bacterial flagellum basal body</location>
    </subcellularLocation>
</comment>
<feature type="domain" description="Flagellar basal body rod protein N-terminal" evidence="7">
    <location>
        <begin position="9"/>
        <end position="37"/>
    </location>
</feature>
<evidence type="ECO:0000256" key="4">
    <source>
        <dbReference type="ARBA" id="ARBA00023143"/>
    </source>
</evidence>
<evidence type="ECO:0000259" key="7">
    <source>
        <dbReference type="Pfam" id="PF00460"/>
    </source>
</evidence>
<evidence type="ECO:0000259" key="8">
    <source>
        <dbReference type="Pfam" id="PF06429"/>
    </source>
</evidence>
<evidence type="ECO:0000256" key="5">
    <source>
        <dbReference type="RuleBase" id="RU362116"/>
    </source>
</evidence>
<name>A0A1L7ACD8_9PROT</name>
<evidence type="ECO:0000313" key="11">
    <source>
        <dbReference type="EMBL" id="APT56454.1"/>
    </source>
</evidence>
<feature type="domain" description="Flagellar basal-body/hook protein C-terminal" evidence="8">
    <location>
        <begin position="389"/>
        <end position="432"/>
    </location>
</feature>
<dbReference type="InterPro" id="IPR020013">
    <property type="entry name" value="Flagellar_FlgE/F/G"/>
</dbReference>
<dbReference type="Gene3D" id="2.60.98.20">
    <property type="entry name" value="Flagellar hook protein FlgE"/>
    <property type="match status" value="1"/>
</dbReference>
<dbReference type="Proteomes" id="UP000185494">
    <property type="component" value="Chromosome 1"/>
</dbReference>
<comment type="similarity">
    <text evidence="2 5">Belongs to the flagella basal body rod proteins family.</text>
</comment>
<dbReference type="InterPro" id="IPR037925">
    <property type="entry name" value="FlgE/F/G-like"/>
</dbReference>
<dbReference type="InterPro" id="IPR011491">
    <property type="entry name" value="FlgE_D2"/>
</dbReference>
<evidence type="ECO:0000256" key="6">
    <source>
        <dbReference type="SAM" id="SignalP"/>
    </source>
</evidence>
<dbReference type="InterPro" id="IPR037058">
    <property type="entry name" value="Falgellar_hook_FlgE_sf"/>
</dbReference>
<dbReference type="eggNOG" id="COG1749">
    <property type="taxonomic scope" value="Bacteria"/>
</dbReference>
<dbReference type="Pfam" id="PF22692">
    <property type="entry name" value="LlgE_F_G_D1"/>
    <property type="match status" value="1"/>
</dbReference>